<reference evidence="1 2" key="1">
    <citation type="journal article" date="2024" name="BMC Genomics">
        <title>De novo assembly and annotation of Popillia japonica's genome with initial clues to its potential as an invasive pest.</title>
        <authorList>
            <person name="Cucini C."/>
            <person name="Boschi S."/>
            <person name="Funari R."/>
            <person name="Cardaioli E."/>
            <person name="Iannotti N."/>
            <person name="Marturano G."/>
            <person name="Paoli F."/>
            <person name="Bruttini M."/>
            <person name="Carapelli A."/>
            <person name="Frati F."/>
            <person name="Nardi F."/>
        </authorList>
    </citation>
    <scope>NUCLEOTIDE SEQUENCE [LARGE SCALE GENOMIC DNA]</scope>
    <source>
        <strain evidence="1">DMR45628</strain>
    </source>
</reference>
<comment type="caution">
    <text evidence="1">The sequence shown here is derived from an EMBL/GenBank/DDBJ whole genome shotgun (WGS) entry which is preliminary data.</text>
</comment>
<gene>
    <name evidence="1" type="ORF">QE152_g31234</name>
</gene>
<protein>
    <submittedName>
        <fullName evidence="1">Uncharacterized protein</fullName>
    </submittedName>
</protein>
<dbReference type="Proteomes" id="UP001458880">
    <property type="component" value="Unassembled WGS sequence"/>
</dbReference>
<organism evidence="1 2">
    <name type="scientific">Popillia japonica</name>
    <name type="common">Japanese beetle</name>
    <dbReference type="NCBI Taxonomy" id="7064"/>
    <lineage>
        <taxon>Eukaryota</taxon>
        <taxon>Metazoa</taxon>
        <taxon>Ecdysozoa</taxon>
        <taxon>Arthropoda</taxon>
        <taxon>Hexapoda</taxon>
        <taxon>Insecta</taxon>
        <taxon>Pterygota</taxon>
        <taxon>Neoptera</taxon>
        <taxon>Endopterygota</taxon>
        <taxon>Coleoptera</taxon>
        <taxon>Polyphaga</taxon>
        <taxon>Scarabaeiformia</taxon>
        <taxon>Scarabaeidae</taxon>
        <taxon>Rutelinae</taxon>
        <taxon>Popillia</taxon>
    </lineage>
</organism>
<dbReference type="EMBL" id="JASPKY010000437">
    <property type="protein sequence ID" value="KAK9700446.1"/>
    <property type="molecule type" value="Genomic_DNA"/>
</dbReference>
<keyword evidence="2" id="KW-1185">Reference proteome</keyword>
<accession>A0AAW1JBQ9</accession>
<evidence type="ECO:0000313" key="1">
    <source>
        <dbReference type="EMBL" id="KAK9700446.1"/>
    </source>
</evidence>
<dbReference type="AlphaFoldDB" id="A0AAW1JBQ9"/>
<sequence length="95" mass="10794">MKLPYNCPPNRVYKKKSLVLYQNDLSNGSNTTGEGVSEDICTERVPLMNAYRFEQIRLLNQQVQPRRGRTKGKSPGYGMVTQTEEALVLQVEAMD</sequence>
<proteinExistence type="predicted"/>
<name>A0AAW1JBQ9_POPJA</name>
<evidence type="ECO:0000313" key="2">
    <source>
        <dbReference type="Proteomes" id="UP001458880"/>
    </source>
</evidence>